<dbReference type="PANTHER" id="PTHR42871:SF1">
    <property type="entry name" value="CITRATE SYNTHASE"/>
    <property type="match status" value="1"/>
</dbReference>
<dbReference type="GO" id="GO:0036440">
    <property type="term" value="F:citrate synthase activity"/>
    <property type="evidence" value="ECO:0007669"/>
    <property type="project" value="UniProtKB-EC"/>
</dbReference>
<dbReference type="eggNOG" id="COG0372">
    <property type="taxonomic scope" value="Bacteria"/>
</dbReference>
<dbReference type="EMBL" id="BA000035">
    <property type="protein sequence ID" value="BAC17715.1"/>
    <property type="molecule type" value="Genomic_DNA"/>
</dbReference>
<dbReference type="InterPro" id="IPR016142">
    <property type="entry name" value="Citrate_synth-like_lrg_a-sub"/>
</dbReference>
<dbReference type="SUPFAM" id="SSF48256">
    <property type="entry name" value="Citrate synthase"/>
    <property type="match status" value="1"/>
</dbReference>
<evidence type="ECO:0000256" key="1">
    <source>
        <dbReference type="ARBA" id="ARBA00004751"/>
    </source>
</evidence>
<dbReference type="InterPro" id="IPR036969">
    <property type="entry name" value="Citrate_synthase_sf"/>
</dbReference>
<protein>
    <recommendedName>
        <fullName evidence="6 7">Citrate synthase</fullName>
    </recommendedName>
</protein>
<evidence type="ECO:0000256" key="10">
    <source>
        <dbReference type="RuleBase" id="RU003406"/>
    </source>
</evidence>
<keyword evidence="12" id="KW-1185">Reference proteome</keyword>
<dbReference type="STRING" id="196164.gene:10741310"/>
<dbReference type="InterPro" id="IPR010953">
    <property type="entry name" value="Citrate_synthase_typ-I"/>
</dbReference>
<evidence type="ECO:0000313" key="11">
    <source>
        <dbReference type="EMBL" id="BAC17715.1"/>
    </source>
</evidence>
<dbReference type="GO" id="GO:0006099">
    <property type="term" value="P:tricarboxylic acid cycle"/>
    <property type="evidence" value="ECO:0007669"/>
    <property type="project" value="UniProtKB-UniRule"/>
</dbReference>
<evidence type="ECO:0000256" key="2">
    <source>
        <dbReference type="ARBA" id="ARBA00010566"/>
    </source>
</evidence>
<dbReference type="InterPro" id="IPR002020">
    <property type="entry name" value="Citrate_synthase"/>
</dbReference>
<evidence type="ECO:0000256" key="9">
    <source>
        <dbReference type="RuleBase" id="RU003370"/>
    </source>
</evidence>
<dbReference type="CDD" id="cd06114">
    <property type="entry name" value="EcCS_like"/>
    <property type="match status" value="1"/>
</dbReference>
<dbReference type="Pfam" id="PF00285">
    <property type="entry name" value="Citrate_synt"/>
    <property type="match status" value="1"/>
</dbReference>
<keyword evidence="4 7" id="KW-0808">Transferase</keyword>
<dbReference type="InterPro" id="IPR016143">
    <property type="entry name" value="Citrate_synth-like_sm_a-sub"/>
</dbReference>
<feature type="active site" evidence="8">
    <location>
        <position position="349"/>
    </location>
</feature>
<sequence>METFVSRNNILAARDASDLVIESGDLPQPGGTDKKFEREIVASDNNKAVLHYPGGEFEMGIKQATEGNSGVILGKMLSETGLVTFDPGYVSTGSTESKITYIDGDAGILRYRGYDIADLAENATFNEVSYLLIKGELPTPEELHKFNDEIRHHTLLDEDFKSQFNVFPRDAHPMATLASSVNILSTYYQDQLDPLDEAQLDKATVRLMAKVPMLAAYAHRARKGAPYMYPDNSLNARENFLRMMFGYPTEPYEVDPIMVKALDKLLILHADHEQNCSTSTVRMIGSAQANMFVSIAGGINALSGPLHGGANQAVLEMLEEIAANGGDATDFMNRVKNKEKGVRLMGFGHRVYKNYDPRAAIVKDTAHEILEHLGGDPLLDLALKLEEIALNDDYFISRKLYPNVDFYTGLIYRAMGFPTDFFTVLFAIGRLPGWIAHYREQLADPGAKINRPRQIYTGETARKIIPREER</sequence>
<accession>I1SBB7</accession>
<keyword evidence="3 9" id="KW-0816">Tricarboxylic acid cycle</keyword>
<dbReference type="PIRSF" id="PIRSF001369">
    <property type="entry name" value="Citrate_synth"/>
    <property type="match status" value="1"/>
</dbReference>
<evidence type="ECO:0000256" key="5">
    <source>
        <dbReference type="ARBA" id="ARBA00049288"/>
    </source>
</evidence>
<evidence type="ECO:0000256" key="8">
    <source>
        <dbReference type="PIRSR" id="PIRSR001369-1"/>
    </source>
</evidence>
<feature type="active site" evidence="8">
    <location>
        <position position="405"/>
    </location>
</feature>
<evidence type="ECO:0000256" key="7">
    <source>
        <dbReference type="PIRNR" id="PIRNR001369"/>
    </source>
</evidence>
<comment type="similarity">
    <text evidence="2 7 10">Belongs to the citrate synthase family.</text>
</comment>
<dbReference type="AlphaFoldDB" id="I1SBB7"/>
<dbReference type="Gene3D" id="1.10.230.10">
    <property type="entry name" value="Cytochrome P450-Terp, domain 2"/>
    <property type="match status" value="1"/>
</dbReference>
<organism evidence="11 12">
    <name type="scientific">Corynebacterium efficiens (strain DSM 44549 / YS-314 / AJ 12310 / JCM 11189 / NBRC 100395)</name>
    <dbReference type="NCBI Taxonomy" id="196164"/>
    <lineage>
        <taxon>Bacteria</taxon>
        <taxon>Bacillati</taxon>
        <taxon>Actinomycetota</taxon>
        <taxon>Actinomycetes</taxon>
        <taxon>Mycobacteriales</taxon>
        <taxon>Corynebacteriaceae</taxon>
        <taxon>Corynebacterium</taxon>
    </lineage>
</organism>
<dbReference type="Gene3D" id="2.20.28.60">
    <property type="match status" value="1"/>
</dbReference>
<dbReference type="InterPro" id="IPR019810">
    <property type="entry name" value="Citrate_synthase_AS"/>
</dbReference>
<dbReference type="HOGENOM" id="CLU_025068_0_0_11"/>
<dbReference type="KEGG" id="cef:CE0905"/>
<dbReference type="Proteomes" id="UP000001409">
    <property type="component" value="Chromosome"/>
</dbReference>
<dbReference type="PANTHER" id="PTHR42871">
    <property type="entry name" value="CITRATE SYNTHASE"/>
    <property type="match status" value="1"/>
</dbReference>
<keyword evidence="11" id="KW-0012">Acyltransferase</keyword>
<evidence type="ECO:0000256" key="6">
    <source>
        <dbReference type="NCBIfam" id="TIGR01798"/>
    </source>
</evidence>
<dbReference type="FunFam" id="1.10.230.10:FF:000002">
    <property type="entry name" value="Citrate synthase"/>
    <property type="match status" value="1"/>
</dbReference>
<proteinExistence type="inferred from homology"/>
<dbReference type="PROSITE" id="PS00480">
    <property type="entry name" value="CITRATE_SYNTHASE"/>
    <property type="match status" value="1"/>
</dbReference>
<dbReference type="InterPro" id="IPR024176">
    <property type="entry name" value="Citrate_synthase_bac-typ"/>
</dbReference>
<dbReference type="NCBIfam" id="TIGR01798">
    <property type="entry name" value="cit_synth_I"/>
    <property type="match status" value="1"/>
</dbReference>
<evidence type="ECO:0000313" key="12">
    <source>
        <dbReference type="Proteomes" id="UP000001409"/>
    </source>
</evidence>
<accession>C8NNH7</accession>
<dbReference type="Gene3D" id="1.10.580.10">
    <property type="entry name" value="Citrate Synthase, domain 1"/>
    <property type="match status" value="1"/>
</dbReference>
<reference evidence="11 12" key="1">
    <citation type="journal article" date="2003" name="Genome Res.">
        <title>Comparative complete genome sequence analysis of the amino acid replacements responsible for the thermostability of Corynebacterium efficiens.</title>
        <authorList>
            <person name="Nishio Y."/>
            <person name="Nakamura Y."/>
            <person name="Kawarabayasi Y."/>
            <person name="Usuda Y."/>
            <person name="Kimura E."/>
            <person name="Sugimoto S."/>
            <person name="Matsui K."/>
            <person name="Yamagishi A."/>
            <person name="Kikuchi H."/>
            <person name="Ikeo K."/>
            <person name="Gojobori T."/>
        </authorList>
    </citation>
    <scope>NUCLEOTIDE SEQUENCE [LARGE SCALE GENOMIC DNA]</scope>
    <source>
        <strain evidence="12">DSM 44549 / YS-314 / AJ 12310 / JCM 11189 / NBRC 100395</strain>
    </source>
</reference>
<dbReference type="NCBIfam" id="NF004126">
    <property type="entry name" value="PRK05614.1"/>
    <property type="match status" value="1"/>
</dbReference>
<name>I1SBB7_COREF</name>
<dbReference type="PRINTS" id="PR00143">
    <property type="entry name" value="CITRTSNTHASE"/>
</dbReference>
<comment type="catalytic activity">
    <reaction evidence="5 9">
        <text>oxaloacetate + acetyl-CoA + H2O = citrate + CoA + H(+)</text>
        <dbReference type="Rhea" id="RHEA:16845"/>
        <dbReference type="ChEBI" id="CHEBI:15377"/>
        <dbReference type="ChEBI" id="CHEBI:15378"/>
        <dbReference type="ChEBI" id="CHEBI:16452"/>
        <dbReference type="ChEBI" id="CHEBI:16947"/>
        <dbReference type="ChEBI" id="CHEBI:57287"/>
        <dbReference type="ChEBI" id="CHEBI:57288"/>
        <dbReference type="EC" id="2.3.3.16"/>
    </reaction>
</comment>
<evidence type="ECO:0000256" key="3">
    <source>
        <dbReference type="ARBA" id="ARBA00022532"/>
    </source>
</evidence>
<gene>
    <name evidence="11" type="primary">gltA</name>
</gene>
<evidence type="ECO:0000256" key="4">
    <source>
        <dbReference type="ARBA" id="ARBA00022679"/>
    </source>
</evidence>
<dbReference type="UniPathway" id="UPA00223">
    <property type="reaction ID" value="UER00717"/>
</dbReference>
<dbReference type="GO" id="GO:0005737">
    <property type="term" value="C:cytoplasm"/>
    <property type="evidence" value="ECO:0007669"/>
    <property type="project" value="InterPro"/>
</dbReference>
<comment type="pathway">
    <text evidence="1 9">Carbohydrate metabolism; tricarboxylic acid cycle; isocitrate from oxaloacetate: step 1/2.</text>
</comment>